<feature type="region of interest" description="Disordered" evidence="1">
    <location>
        <begin position="280"/>
        <end position="303"/>
    </location>
</feature>
<accession>A0A2N1PJW6</accession>
<proteinExistence type="predicted"/>
<gene>
    <name evidence="3" type="ORF">CVV64_17930</name>
</gene>
<evidence type="ECO:0000256" key="1">
    <source>
        <dbReference type="SAM" id="MobiDB-lite"/>
    </source>
</evidence>
<organism evidence="3 4">
    <name type="scientific">Candidatus Wallbacteria bacterium HGW-Wallbacteria-1</name>
    <dbReference type="NCBI Taxonomy" id="2013854"/>
    <lineage>
        <taxon>Bacteria</taxon>
        <taxon>Candidatus Walliibacteriota</taxon>
    </lineage>
</organism>
<dbReference type="AlphaFoldDB" id="A0A2N1PJW6"/>
<sequence>MRNPNLNWFPDTFGGKMPSAMKSSLPGLNDSQFKARQFALSVIMMLFTFSFTIPSLLACGPYHEWKVIGETTEVQAGDKSLKDCLYPMTAAIADTIPKDRGRLCLIEVLIPAELDKVAKEAGIDRKAIEEFLGDMFTRINSLRHLSITPSNFVLDQLAEKKMDVERLFNPAIMAETARECGIDHFIYATLEDFKVLTRTSVESRKEMDGIKGRFRIESMTLRAKVVNASDGMIEWIDEIRGRHEFSIIFGPKGTREATSEEKIASAMALEAEAAAKSAVNTTTPEATSVSAANSAKPAGSTTEMDAADIARASEQKDLQKLHGLETAHNIEILEYVSTYTNAPGSISIVTHEGQIIPDELIDKAFEFIGSML</sequence>
<keyword evidence="2" id="KW-1133">Transmembrane helix</keyword>
<feature type="transmembrane region" description="Helical" evidence="2">
    <location>
        <begin position="38"/>
        <end position="57"/>
    </location>
</feature>
<evidence type="ECO:0000313" key="4">
    <source>
        <dbReference type="Proteomes" id="UP000233256"/>
    </source>
</evidence>
<protein>
    <submittedName>
        <fullName evidence="3">Uncharacterized protein</fullName>
    </submittedName>
</protein>
<keyword evidence="2" id="KW-0812">Transmembrane</keyword>
<evidence type="ECO:0000256" key="2">
    <source>
        <dbReference type="SAM" id="Phobius"/>
    </source>
</evidence>
<reference evidence="3 4" key="1">
    <citation type="journal article" date="2017" name="ISME J.">
        <title>Potential for microbial H2 and metal transformations associated with novel bacteria and archaea in deep terrestrial subsurface sediments.</title>
        <authorList>
            <person name="Hernsdorf A.W."/>
            <person name="Amano Y."/>
            <person name="Miyakawa K."/>
            <person name="Ise K."/>
            <person name="Suzuki Y."/>
            <person name="Anantharaman K."/>
            <person name="Probst A."/>
            <person name="Burstein D."/>
            <person name="Thomas B.C."/>
            <person name="Banfield J.F."/>
        </authorList>
    </citation>
    <scope>NUCLEOTIDE SEQUENCE [LARGE SCALE GENOMIC DNA]</scope>
    <source>
        <strain evidence="3">HGW-Wallbacteria-1</strain>
    </source>
</reference>
<dbReference type="Proteomes" id="UP000233256">
    <property type="component" value="Unassembled WGS sequence"/>
</dbReference>
<dbReference type="EMBL" id="PGXC01000039">
    <property type="protein sequence ID" value="PKK88621.1"/>
    <property type="molecule type" value="Genomic_DNA"/>
</dbReference>
<name>A0A2N1PJW6_9BACT</name>
<evidence type="ECO:0000313" key="3">
    <source>
        <dbReference type="EMBL" id="PKK88621.1"/>
    </source>
</evidence>
<keyword evidence="2" id="KW-0472">Membrane</keyword>
<comment type="caution">
    <text evidence="3">The sequence shown here is derived from an EMBL/GenBank/DDBJ whole genome shotgun (WGS) entry which is preliminary data.</text>
</comment>